<proteinExistence type="predicted"/>
<evidence type="ECO:0000313" key="3">
    <source>
        <dbReference type="Proteomes" id="UP000198462"/>
    </source>
</evidence>
<feature type="signal peptide" evidence="1">
    <location>
        <begin position="1"/>
        <end position="21"/>
    </location>
</feature>
<evidence type="ECO:0008006" key="4">
    <source>
        <dbReference type="Google" id="ProtNLM"/>
    </source>
</evidence>
<accession>A0A219B4X6</accession>
<dbReference type="OrthoDB" id="6057763at2"/>
<dbReference type="Proteomes" id="UP000198462">
    <property type="component" value="Unassembled WGS sequence"/>
</dbReference>
<name>A0A219B4X6_9SPHN</name>
<dbReference type="EMBL" id="NFZT01000001">
    <property type="protein sequence ID" value="OWV32849.1"/>
    <property type="molecule type" value="Genomic_DNA"/>
</dbReference>
<keyword evidence="1" id="KW-0732">Signal</keyword>
<dbReference type="RefSeq" id="WP_088711639.1">
    <property type="nucleotide sequence ID" value="NZ_NFZT01000001.1"/>
</dbReference>
<keyword evidence="3" id="KW-1185">Reference proteome</keyword>
<sequence>MRTSLIALALIALPLTSCGEADTGVVGHDEGANSPADPFIVENGEASGAEAEAGTTPVAAIPEALQGRWGLVEADCDPSRSDAKGMMEVTTDGLDFYESRATLSRSVQRSDQTLRAVFDFSGEGQSWSREVRLDLADGGETLEREDLDGELEGETLVYTRCN</sequence>
<reference evidence="3" key="1">
    <citation type="submission" date="2017-05" db="EMBL/GenBank/DDBJ databases">
        <authorList>
            <person name="Lin X."/>
        </authorList>
    </citation>
    <scope>NUCLEOTIDE SEQUENCE [LARGE SCALE GENOMIC DNA]</scope>
    <source>
        <strain evidence="3">JLT2012</strain>
    </source>
</reference>
<feature type="chain" id="PRO_5013030374" description="Lipocalin-like domain-containing protein" evidence="1">
    <location>
        <begin position="22"/>
        <end position="162"/>
    </location>
</feature>
<dbReference type="AlphaFoldDB" id="A0A219B4X6"/>
<organism evidence="2 3">
    <name type="scientific">Pacificimonas flava</name>
    <dbReference type="NCBI Taxonomy" id="1234595"/>
    <lineage>
        <taxon>Bacteria</taxon>
        <taxon>Pseudomonadati</taxon>
        <taxon>Pseudomonadota</taxon>
        <taxon>Alphaproteobacteria</taxon>
        <taxon>Sphingomonadales</taxon>
        <taxon>Sphingosinicellaceae</taxon>
        <taxon>Pacificimonas</taxon>
    </lineage>
</organism>
<comment type="caution">
    <text evidence="2">The sequence shown here is derived from an EMBL/GenBank/DDBJ whole genome shotgun (WGS) entry which is preliminary data.</text>
</comment>
<gene>
    <name evidence="2" type="ORF">B5C34_04860</name>
</gene>
<evidence type="ECO:0000313" key="2">
    <source>
        <dbReference type="EMBL" id="OWV32849.1"/>
    </source>
</evidence>
<evidence type="ECO:0000256" key="1">
    <source>
        <dbReference type="SAM" id="SignalP"/>
    </source>
</evidence>
<protein>
    <recommendedName>
        <fullName evidence="4">Lipocalin-like domain-containing protein</fullName>
    </recommendedName>
</protein>